<dbReference type="Gene3D" id="3.40.390.10">
    <property type="entry name" value="Collagenase (Catalytic Domain)"/>
    <property type="match status" value="1"/>
</dbReference>
<protein>
    <recommendedName>
        <fullName evidence="3">Metallo-peptidase family M12B Reprolysin-like</fullName>
    </recommendedName>
</protein>
<sequence length="261" mass="29796">MLVRKQEEMRYHIILSIAFVLLAFTFAGCVKVIAGEEELTDKAYLHNQRIGASAKDLLRADRYTALRVEIQYMEGFEPDKASLYNLQIFLQQYLDKPDGIYLEVKQIDPAADKILNRENVLGLERSSRSVYTNGKELGLYILYTNGRYINEKIAGLAYRNTSAVLFGQMIKDHSGRIGQPDRTKLETTVLLHEVGHLLGLINKGSDMLSDHQDEDHHGHCSNKECLMYYRIGTDDRFAYLVKGKIPELDVHCQADLQAIRN</sequence>
<evidence type="ECO:0000313" key="1">
    <source>
        <dbReference type="EMBL" id="SHF34221.1"/>
    </source>
</evidence>
<gene>
    <name evidence="1" type="ORF">SAMN05444008_10724</name>
</gene>
<dbReference type="InterPro" id="IPR024079">
    <property type="entry name" value="MetalloPept_cat_dom_sf"/>
</dbReference>
<reference evidence="1 2" key="1">
    <citation type="submission" date="2016-11" db="EMBL/GenBank/DDBJ databases">
        <authorList>
            <person name="Jaros S."/>
            <person name="Januszkiewicz K."/>
            <person name="Wedrychowicz H."/>
        </authorList>
    </citation>
    <scope>NUCLEOTIDE SEQUENCE [LARGE SCALE GENOMIC DNA]</scope>
    <source>
        <strain evidence="1 2">DSM 26897</strain>
    </source>
</reference>
<proteinExistence type="predicted"/>
<name>A0A1M5AVE2_9BACT</name>
<dbReference type="Proteomes" id="UP000184368">
    <property type="component" value="Unassembled WGS sequence"/>
</dbReference>
<keyword evidence="2" id="KW-1185">Reference proteome</keyword>
<evidence type="ECO:0000313" key="2">
    <source>
        <dbReference type="Proteomes" id="UP000184368"/>
    </source>
</evidence>
<evidence type="ECO:0008006" key="3">
    <source>
        <dbReference type="Google" id="ProtNLM"/>
    </source>
</evidence>
<dbReference type="EMBL" id="FQUO01000007">
    <property type="protein sequence ID" value="SHF34221.1"/>
    <property type="molecule type" value="Genomic_DNA"/>
</dbReference>
<dbReference type="AlphaFoldDB" id="A0A1M5AVE2"/>
<dbReference type="SUPFAM" id="SSF55486">
    <property type="entry name" value="Metalloproteases ('zincins'), catalytic domain"/>
    <property type="match status" value="1"/>
</dbReference>
<dbReference type="PROSITE" id="PS51257">
    <property type="entry name" value="PROKAR_LIPOPROTEIN"/>
    <property type="match status" value="1"/>
</dbReference>
<accession>A0A1M5AVE2</accession>
<dbReference type="GO" id="GO:0008237">
    <property type="term" value="F:metallopeptidase activity"/>
    <property type="evidence" value="ECO:0007669"/>
    <property type="project" value="InterPro"/>
</dbReference>
<organism evidence="1 2">
    <name type="scientific">Cnuella takakiae</name>
    <dbReference type="NCBI Taxonomy" id="1302690"/>
    <lineage>
        <taxon>Bacteria</taxon>
        <taxon>Pseudomonadati</taxon>
        <taxon>Bacteroidota</taxon>
        <taxon>Chitinophagia</taxon>
        <taxon>Chitinophagales</taxon>
        <taxon>Chitinophagaceae</taxon>
        <taxon>Cnuella</taxon>
    </lineage>
</organism>
<dbReference type="STRING" id="1302690.BUE76_16115"/>